<dbReference type="GO" id="GO:0015940">
    <property type="term" value="P:pantothenate biosynthetic process"/>
    <property type="evidence" value="ECO:0007669"/>
    <property type="project" value="UniProtKB-KW"/>
</dbReference>
<accession>A0A9X1IRE4</accession>
<dbReference type="InterPro" id="IPR008927">
    <property type="entry name" value="6-PGluconate_DH-like_C_sf"/>
</dbReference>
<dbReference type="NCBIfam" id="TIGR00745">
    <property type="entry name" value="apbA_panE"/>
    <property type="match status" value="1"/>
</dbReference>
<dbReference type="Pfam" id="PF08546">
    <property type="entry name" value="ApbA_C"/>
    <property type="match status" value="1"/>
</dbReference>
<comment type="similarity">
    <text evidence="2 10">Belongs to the ketopantoate reductase family.</text>
</comment>
<keyword evidence="6 10" id="KW-0521">NADP</keyword>
<keyword evidence="14" id="KW-1185">Reference proteome</keyword>
<evidence type="ECO:0000259" key="11">
    <source>
        <dbReference type="Pfam" id="PF02558"/>
    </source>
</evidence>
<evidence type="ECO:0000259" key="12">
    <source>
        <dbReference type="Pfam" id="PF08546"/>
    </source>
</evidence>
<evidence type="ECO:0000256" key="6">
    <source>
        <dbReference type="ARBA" id="ARBA00022857"/>
    </source>
</evidence>
<protein>
    <recommendedName>
        <fullName evidence="4 10">2-dehydropantoate 2-reductase</fullName>
        <ecNumber evidence="3 10">1.1.1.169</ecNumber>
    </recommendedName>
    <alternativeName>
        <fullName evidence="8 10">Ketopantoate reductase</fullName>
    </alternativeName>
</protein>
<dbReference type="InterPro" id="IPR013328">
    <property type="entry name" value="6PGD_dom2"/>
</dbReference>
<dbReference type="InterPro" id="IPR051402">
    <property type="entry name" value="KPR-Related"/>
</dbReference>
<evidence type="ECO:0000256" key="7">
    <source>
        <dbReference type="ARBA" id="ARBA00023002"/>
    </source>
</evidence>
<dbReference type="PANTHER" id="PTHR21708:SF26">
    <property type="entry name" value="2-DEHYDROPANTOATE 2-REDUCTASE"/>
    <property type="match status" value="1"/>
</dbReference>
<feature type="domain" description="Ketopantoate reductase C-terminal" evidence="12">
    <location>
        <begin position="184"/>
        <end position="307"/>
    </location>
</feature>
<reference evidence="13" key="1">
    <citation type="submission" date="2021-05" db="EMBL/GenBank/DDBJ databases">
        <title>Genome of Sphingobium sp. strain.</title>
        <authorList>
            <person name="Fan R."/>
        </authorList>
    </citation>
    <scope>NUCLEOTIDE SEQUENCE</scope>
    <source>
        <strain evidence="13">H33</strain>
    </source>
</reference>
<evidence type="ECO:0000256" key="9">
    <source>
        <dbReference type="ARBA" id="ARBA00048793"/>
    </source>
</evidence>
<dbReference type="InterPro" id="IPR013332">
    <property type="entry name" value="KPR_N"/>
</dbReference>
<comment type="caution">
    <text evidence="13">The sequence shown here is derived from an EMBL/GenBank/DDBJ whole genome shotgun (WGS) entry which is preliminary data.</text>
</comment>
<dbReference type="GO" id="GO:0008677">
    <property type="term" value="F:2-dehydropantoate 2-reductase activity"/>
    <property type="evidence" value="ECO:0007669"/>
    <property type="project" value="UniProtKB-EC"/>
</dbReference>
<feature type="domain" description="Ketopantoate reductase N-terminal" evidence="11">
    <location>
        <begin position="10"/>
        <end position="155"/>
    </location>
</feature>
<evidence type="ECO:0000256" key="8">
    <source>
        <dbReference type="ARBA" id="ARBA00032024"/>
    </source>
</evidence>
<sequence length="312" mass="32100">MTTLSSTPSVAIIGAGAMGCLFAARMAEQGARVTLVDVDKARLDAIAQNGITLKDDNGTRTLPVGASLAADLAGPVELVVLFTKGMHSEAAVKSVAHLAASKPIALTLQNGIGNAELLAAGFGADQVLLGTAHVPADLNGPSSVATHGFGHLDVGGFTLAAQSFAAPVAALLQASGFDTHVAQDINAAVWEKVAFNGALNATGMICQVPNAGIDNEPGRRIAVRIVDETVAVAAANGIVIDRDRIVATVDQALREHAHHKASMLQDREHGRRTEIETINGAIAREGARLGVPTPVCDTLSDLVRVIELASSR</sequence>
<comment type="function">
    <text evidence="10">Catalyzes the NADPH-dependent reduction of ketopantoate into pantoic acid.</text>
</comment>
<organism evidence="13 14">
    <name type="scientific">Sphingobium nicotianae</name>
    <dbReference type="NCBI Taxonomy" id="2782607"/>
    <lineage>
        <taxon>Bacteria</taxon>
        <taxon>Pseudomonadati</taxon>
        <taxon>Pseudomonadota</taxon>
        <taxon>Alphaproteobacteria</taxon>
        <taxon>Sphingomonadales</taxon>
        <taxon>Sphingomonadaceae</taxon>
        <taxon>Sphingobium</taxon>
    </lineage>
</organism>
<dbReference type="GO" id="GO:0005737">
    <property type="term" value="C:cytoplasm"/>
    <property type="evidence" value="ECO:0007669"/>
    <property type="project" value="TreeGrafter"/>
</dbReference>
<evidence type="ECO:0000256" key="4">
    <source>
        <dbReference type="ARBA" id="ARBA00019465"/>
    </source>
</evidence>
<dbReference type="InterPro" id="IPR036291">
    <property type="entry name" value="NAD(P)-bd_dom_sf"/>
</dbReference>
<dbReference type="SUPFAM" id="SSF48179">
    <property type="entry name" value="6-phosphogluconate dehydrogenase C-terminal domain-like"/>
    <property type="match status" value="1"/>
</dbReference>
<gene>
    <name evidence="13" type="ORF">KK488_10530</name>
</gene>
<evidence type="ECO:0000313" key="13">
    <source>
        <dbReference type="EMBL" id="MBT2187381.1"/>
    </source>
</evidence>
<comment type="catalytic activity">
    <reaction evidence="9 10">
        <text>(R)-pantoate + NADP(+) = 2-dehydropantoate + NADPH + H(+)</text>
        <dbReference type="Rhea" id="RHEA:16233"/>
        <dbReference type="ChEBI" id="CHEBI:11561"/>
        <dbReference type="ChEBI" id="CHEBI:15378"/>
        <dbReference type="ChEBI" id="CHEBI:15980"/>
        <dbReference type="ChEBI" id="CHEBI:57783"/>
        <dbReference type="ChEBI" id="CHEBI:58349"/>
        <dbReference type="EC" id="1.1.1.169"/>
    </reaction>
</comment>
<dbReference type="EC" id="1.1.1.169" evidence="3 10"/>
<dbReference type="Gene3D" id="1.10.1040.10">
    <property type="entry name" value="N-(1-d-carboxylethyl)-l-norvaline Dehydrogenase, domain 2"/>
    <property type="match status" value="1"/>
</dbReference>
<dbReference type="AlphaFoldDB" id="A0A9X1IRE4"/>
<evidence type="ECO:0000256" key="2">
    <source>
        <dbReference type="ARBA" id="ARBA00007870"/>
    </source>
</evidence>
<evidence type="ECO:0000256" key="10">
    <source>
        <dbReference type="RuleBase" id="RU362068"/>
    </source>
</evidence>
<keyword evidence="7 10" id="KW-0560">Oxidoreductase</keyword>
<dbReference type="InterPro" id="IPR003710">
    <property type="entry name" value="ApbA"/>
</dbReference>
<dbReference type="EMBL" id="JAHGAW010000006">
    <property type="protein sequence ID" value="MBT2187381.1"/>
    <property type="molecule type" value="Genomic_DNA"/>
</dbReference>
<evidence type="ECO:0000256" key="3">
    <source>
        <dbReference type="ARBA" id="ARBA00013014"/>
    </source>
</evidence>
<dbReference type="RefSeq" id="WP_214623277.1">
    <property type="nucleotide sequence ID" value="NZ_JAHGAW010000006.1"/>
</dbReference>
<proteinExistence type="inferred from homology"/>
<dbReference type="Pfam" id="PF02558">
    <property type="entry name" value="ApbA"/>
    <property type="match status" value="1"/>
</dbReference>
<dbReference type="FunFam" id="1.10.1040.10:FF:000017">
    <property type="entry name" value="2-dehydropantoate 2-reductase"/>
    <property type="match status" value="1"/>
</dbReference>
<dbReference type="Proteomes" id="UP001138757">
    <property type="component" value="Unassembled WGS sequence"/>
</dbReference>
<dbReference type="PANTHER" id="PTHR21708">
    <property type="entry name" value="PROBABLE 2-DEHYDROPANTOATE 2-REDUCTASE"/>
    <property type="match status" value="1"/>
</dbReference>
<dbReference type="Gene3D" id="3.40.50.720">
    <property type="entry name" value="NAD(P)-binding Rossmann-like Domain"/>
    <property type="match status" value="1"/>
</dbReference>
<dbReference type="SUPFAM" id="SSF51735">
    <property type="entry name" value="NAD(P)-binding Rossmann-fold domains"/>
    <property type="match status" value="1"/>
</dbReference>
<dbReference type="InterPro" id="IPR013752">
    <property type="entry name" value="KPA_reductase"/>
</dbReference>
<comment type="pathway">
    <text evidence="1 10">Cofactor biosynthesis; (R)-pantothenate biosynthesis; (R)-pantoate from 3-methyl-2-oxobutanoate: step 2/2.</text>
</comment>
<evidence type="ECO:0000256" key="1">
    <source>
        <dbReference type="ARBA" id="ARBA00004994"/>
    </source>
</evidence>
<evidence type="ECO:0000313" key="14">
    <source>
        <dbReference type="Proteomes" id="UP001138757"/>
    </source>
</evidence>
<name>A0A9X1IRE4_9SPHN</name>
<keyword evidence="5 10" id="KW-0566">Pantothenate biosynthesis</keyword>
<evidence type="ECO:0000256" key="5">
    <source>
        <dbReference type="ARBA" id="ARBA00022655"/>
    </source>
</evidence>